<reference evidence="2" key="1">
    <citation type="submission" date="2022-10" db="EMBL/GenBank/DDBJ databases">
        <authorList>
            <person name="Yue Y."/>
        </authorList>
    </citation>
    <scope>NUCLEOTIDE SEQUENCE</scope>
    <source>
        <strain evidence="2">Z654</strain>
    </source>
</reference>
<organism evidence="2 3">
    <name type="scientific">Halocynthiibacter halioticoli</name>
    <dbReference type="NCBI Taxonomy" id="2986804"/>
    <lineage>
        <taxon>Bacteria</taxon>
        <taxon>Pseudomonadati</taxon>
        <taxon>Pseudomonadota</taxon>
        <taxon>Alphaproteobacteria</taxon>
        <taxon>Rhodobacterales</taxon>
        <taxon>Paracoccaceae</taxon>
        <taxon>Halocynthiibacter</taxon>
    </lineage>
</organism>
<dbReference type="Proteomes" id="UP001208041">
    <property type="component" value="Unassembled WGS sequence"/>
</dbReference>
<evidence type="ECO:0000313" key="2">
    <source>
        <dbReference type="EMBL" id="MCV6823810.1"/>
    </source>
</evidence>
<dbReference type="Pfam" id="PF13472">
    <property type="entry name" value="Lipase_GDSL_2"/>
    <property type="match status" value="1"/>
</dbReference>
<dbReference type="GO" id="GO:0016788">
    <property type="term" value="F:hydrolase activity, acting on ester bonds"/>
    <property type="evidence" value="ECO:0007669"/>
    <property type="project" value="UniProtKB-ARBA"/>
</dbReference>
<gene>
    <name evidence="2" type="ORF">OH136_04505</name>
</gene>
<dbReference type="RefSeq" id="WP_263952643.1">
    <property type="nucleotide sequence ID" value="NZ_JAOYFC010000001.1"/>
</dbReference>
<keyword evidence="2" id="KW-0378">Hydrolase</keyword>
<dbReference type="CDD" id="cd01839">
    <property type="entry name" value="SGNH_arylesterase_like"/>
    <property type="match status" value="1"/>
</dbReference>
<protein>
    <submittedName>
        <fullName evidence="2">SGNH/GDSL hydrolase family protein</fullName>
    </submittedName>
</protein>
<sequence>MTRLLTFGDSNTHGTLPKFADDIYERLAPEERWTGIVQAELGCDLIEEGLPGRTAATPDPDMGAHMDGRLGLAIALNSHGPLDVMTLMLGTNDVKTAFGLDAKTVASHIEGLVDYALSEDIQKRHSGFKILLIAPPPVRETGFLKEKFRDAEPKSRALTPLLQDLASAKGIEFLDGGKFVDVSPIDGVHYGAEMHTRLGLAVAAKLATM</sequence>
<dbReference type="AlphaFoldDB" id="A0AAE3IX78"/>
<comment type="caution">
    <text evidence="2">The sequence shown here is derived from an EMBL/GenBank/DDBJ whole genome shotgun (WGS) entry which is preliminary data.</text>
</comment>
<feature type="domain" description="SGNH hydrolase-type esterase" evidence="1">
    <location>
        <begin position="7"/>
        <end position="195"/>
    </location>
</feature>
<proteinExistence type="predicted"/>
<accession>A0AAE3IX78</accession>
<dbReference type="Gene3D" id="3.40.50.1110">
    <property type="entry name" value="SGNH hydrolase"/>
    <property type="match status" value="1"/>
</dbReference>
<dbReference type="InterPro" id="IPR013830">
    <property type="entry name" value="SGNH_hydro"/>
</dbReference>
<name>A0AAE3IX78_9RHOB</name>
<keyword evidence="3" id="KW-1185">Reference proteome</keyword>
<evidence type="ECO:0000259" key="1">
    <source>
        <dbReference type="Pfam" id="PF13472"/>
    </source>
</evidence>
<evidence type="ECO:0000313" key="3">
    <source>
        <dbReference type="Proteomes" id="UP001208041"/>
    </source>
</evidence>
<dbReference type="InterPro" id="IPR036514">
    <property type="entry name" value="SGNH_hydro_sf"/>
</dbReference>
<dbReference type="SUPFAM" id="SSF52266">
    <property type="entry name" value="SGNH hydrolase"/>
    <property type="match status" value="1"/>
</dbReference>
<dbReference type="EMBL" id="JAOYFC010000001">
    <property type="protein sequence ID" value="MCV6823810.1"/>
    <property type="molecule type" value="Genomic_DNA"/>
</dbReference>